<dbReference type="EMBL" id="LAZR01053132">
    <property type="protein sequence ID" value="KKK81422.1"/>
    <property type="molecule type" value="Genomic_DNA"/>
</dbReference>
<proteinExistence type="predicted"/>
<evidence type="ECO:0000313" key="2">
    <source>
        <dbReference type="EMBL" id="KKK81422.1"/>
    </source>
</evidence>
<dbReference type="AlphaFoldDB" id="A0A0F8YJ66"/>
<name>A0A0F8YJ66_9ZZZZ</name>
<sequence length="80" mass="9069">MKCKCGRDLTTGDLNEMCAECFNNQLSEKYCKTEKLHTGWICPKCGYIWAIWVDGCSNCNVPQYEIKSTDGTNHADKTKP</sequence>
<accession>A0A0F8YJ66</accession>
<dbReference type="GO" id="GO:0046872">
    <property type="term" value="F:metal ion binding"/>
    <property type="evidence" value="ECO:0007669"/>
    <property type="project" value="UniProtKB-KW"/>
</dbReference>
<evidence type="ECO:0000256" key="1">
    <source>
        <dbReference type="ARBA" id="ARBA00022723"/>
    </source>
</evidence>
<dbReference type="PROSITE" id="PS00202">
    <property type="entry name" value="RUBREDOXIN"/>
    <property type="match status" value="1"/>
</dbReference>
<gene>
    <name evidence="2" type="ORF">LCGC14_2813590</name>
</gene>
<keyword evidence="1" id="KW-0479">Metal-binding</keyword>
<dbReference type="InterPro" id="IPR018527">
    <property type="entry name" value="Rubredoxin_Fe_BS"/>
</dbReference>
<reference evidence="2" key="1">
    <citation type="journal article" date="2015" name="Nature">
        <title>Complex archaea that bridge the gap between prokaryotes and eukaryotes.</title>
        <authorList>
            <person name="Spang A."/>
            <person name="Saw J.H."/>
            <person name="Jorgensen S.L."/>
            <person name="Zaremba-Niedzwiedzka K."/>
            <person name="Martijn J."/>
            <person name="Lind A.E."/>
            <person name="van Eijk R."/>
            <person name="Schleper C."/>
            <person name="Guy L."/>
            <person name="Ettema T.J."/>
        </authorList>
    </citation>
    <scope>NUCLEOTIDE SEQUENCE</scope>
</reference>
<comment type="caution">
    <text evidence="2">The sequence shown here is derived from an EMBL/GenBank/DDBJ whole genome shotgun (WGS) entry which is preliminary data.</text>
</comment>
<protein>
    <submittedName>
        <fullName evidence="2">Uncharacterized protein</fullName>
    </submittedName>
</protein>
<organism evidence="2">
    <name type="scientific">marine sediment metagenome</name>
    <dbReference type="NCBI Taxonomy" id="412755"/>
    <lineage>
        <taxon>unclassified sequences</taxon>
        <taxon>metagenomes</taxon>
        <taxon>ecological metagenomes</taxon>
    </lineage>
</organism>